<evidence type="ECO:0000313" key="2">
    <source>
        <dbReference type="Proteomes" id="UP001211421"/>
    </source>
</evidence>
<dbReference type="EMBL" id="JAQMLS010000014">
    <property type="protein sequence ID" value="MDB8743239.1"/>
    <property type="molecule type" value="Genomic_DNA"/>
</dbReference>
<comment type="caution">
    <text evidence="1">The sequence shown here is derived from an EMBL/GenBank/DDBJ whole genome shotgun (WGS) entry which is preliminary data.</text>
</comment>
<dbReference type="Proteomes" id="UP001211421">
    <property type="component" value="Unassembled WGS sequence"/>
</dbReference>
<dbReference type="AlphaFoldDB" id="A0AAW6E884"/>
<dbReference type="RefSeq" id="WP_117859663.1">
    <property type="nucleotide sequence ID" value="NZ_DAWBUL010000117.1"/>
</dbReference>
<evidence type="ECO:0000313" key="1">
    <source>
        <dbReference type="EMBL" id="MDB8743239.1"/>
    </source>
</evidence>
<accession>A0AAW6E884</accession>
<organism evidence="1 2">
    <name type="scientific">Ruminococcus bicirculans</name>
    <name type="common">ex Wegman et al. 2014</name>
    <dbReference type="NCBI Taxonomy" id="1160721"/>
    <lineage>
        <taxon>Bacteria</taxon>
        <taxon>Bacillati</taxon>
        <taxon>Bacillota</taxon>
        <taxon>Clostridia</taxon>
        <taxon>Eubacteriales</taxon>
        <taxon>Oscillospiraceae</taxon>
        <taxon>Ruminococcus</taxon>
    </lineage>
</organism>
<dbReference type="SUPFAM" id="SSF140453">
    <property type="entry name" value="EsxAB dimer-like"/>
    <property type="match status" value="1"/>
</dbReference>
<protein>
    <submittedName>
        <fullName evidence="1">Uncharacterized protein</fullName>
    </submittedName>
</protein>
<proteinExistence type="predicted"/>
<name>A0AAW6E884_9FIRM</name>
<reference evidence="1" key="1">
    <citation type="submission" date="2023-01" db="EMBL/GenBank/DDBJ databases">
        <title>Human gut microbiome strain richness.</title>
        <authorList>
            <person name="Chen-Liaw A."/>
        </authorList>
    </citation>
    <scope>NUCLEOTIDE SEQUENCE</scope>
    <source>
        <strain evidence="1">D59st1_B8_D59t2_181005</strain>
    </source>
</reference>
<dbReference type="Gene3D" id="1.10.287.1060">
    <property type="entry name" value="ESAT-6-like"/>
    <property type="match status" value="1"/>
</dbReference>
<dbReference type="InterPro" id="IPR036689">
    <property type="entry name" value="ESAT-6-like_sf"/>
</dbReference>
<gene>
    <name evidence="1" type="ORF">PNV70_14330</name>
</gene>
<sequence length="99" mass="10245">MAGCRIVNEGVSSAVEAINGYATSYRTAGETLITSLSSAIADMEGAAKDAFKTLIDGDINNFVATDLPGAIEGMASLLEANRDNFEKVDQQIADNISGG</sequence>